<dbReference type="GO" id="GO:0009401">
    <property type="term" value="P:phosphoenolpyruvate-dependent sugar phosphotransferase system"/>
    <property type="evidence" value="ECO:0007669"/>
    <property type="project" value="UniProtKB-KW"/>
</dbReference>
<comment type="similarity">
    <text evidence="2">Belongs to the HPr family.</text>
</comment>
<dbReference type="PANTHER" id="PTHR33705:SF2">
    <property type="entry name" value="PHOSPHOCARRIER PROTEIN NPR"/>
    <property type="match status" value="1"/>
</dbReference>
<evidence type="ECO:0000256" key="1">
    <source>
        <dbReference type="ARBA" id="ARBA00004496"/>
    </source>
</evidence>
<dbReference type="AlphaFoldDB" id="A0A2X0V2H8"/>
<evidence type="ECO:0000256" key="4">
    <source>
        <dbReference type="ARBA" id="ARBA00022683"/>
    </source>
</evidence>
<dbReference type="InterPro" id="IPR035895">
    <property type="entry name" value="HPr-like_sf"/>
</dbReference>
<evidence type="ECO:0000256" key="3">
    <source>
        <dbReference type="ARBA" id="ARBA00022490"/>
    </source>
</evidence>
<dbReference type="EC" id="2.7.11.-" evidence="6"/>
<accession>A0A2X0V2H8</accession>
<dbReference type="PRINTS" id="PR00107">
    <property type="entry name" value="PHOSPHOCPHPR"/>
</dbReference>
<dbReference type="GO" id="GO:0016740">
    <property type="term" value="F:transferase activity"/>
    <property type="evidence" value="ECO:0007669"/>
    <property type="project" value="UniProtKB-KW"/>
</dbReference>
<evidence type="ECO:0000313" key="6">
    <source>
        <dbReference type="EMBL" id="SPT70573.1"/>
    </source>
</evidence>
<dbReference type="Gene3D" id="3.30.1340.10">
    <property type="entry name" value="HPr-like"/>
    <property type="match status" value="1"/>
</dbReference>
<sequence>MIEVTYKLTDPRGMHARPAGQLVKVLSGFKSSVQLGSGANRVDGKRLLAVMKLAMQQGDDLTLVFEGEDEAEAAKTAEEFLKQNL</sequence>
<evidence type="ECO:0000313" key="7">
    <source>
        <dbReference type="Proteomes" id="UP000250086"/>
    </source>
</evidence>
<dbReference type="Proteomes" id="UP000250086">
    <property type="component" value="Unassembled WGS sequence"/>
</dbReference>
<dbReference type="RefSeq" id="WP_113744632.1">
    <property type="nucleotide sequence ID" value="NZ_UAPU01000005.1"/>
</dbReference>
<dbReference type="InterPro" id="IPR000032">
    <property type="entry name" value="HPr-like"/>
</dbReference>
<evidence type="ECO:0000259" key="5">
    <source>
        <dbReference type="PROSITE" id="PS51350"/>
    </source>
</evidence>
<dbReference type="PANTHER" id="PTHR33705">
    <property type="entry name" value="PHOSPHOCARRIER PROTEIN HPR"/>
    <property type="match status" value="1"/>
</dbReference>
<dbReference type="SUPFAM" id="SSF55594">
    <property type="entry name" value="HPr-like"/>
    <property type="match status" value="1"/>
</dbReference>
<organism evidence="6 7">
    <name type="scientific">Anaerobiospirillum thomasii</name>
    <dbReference type="NCBI Taxonomy" id="179995"/>
    <lineage>
        <taxon>Bacteria</taxon>
        <taxon>Pseudomonadati</taxon>
        <taxon>Pseudomonadota</taxon>
        <taxon>Gammaproteobacteria</taxon>
        <taxon>Aeromonadales</taxon>
        <taxon>Succinivibrionaceae</taxon>
        <taxon>Anaerobiospirillum</taxon>
    </lineage>
</organism>
<dbReference type="OrthoDB" id="9798965at2"/>
<reference evidence="6 7" key="1">
    <citation type="submission" date="2018-06" db="EMBL/GenBank/DDBJ databases">
        <authorList>
            <consortium name="Pathogen Informatics"/>
            <person name="Doyle S."/>
        </authorList>
    </citation>
    <scope>NUCLEOTIDE SEQUENCE [LARGE SCALE GENOMIC DNA]</scope>
    <source>
        <strain evidence="6 7">NCTC13093</strain>
    </source>
</reference>
<proteinExistence type="inferred from homology"/>
<dbReference type="Pfam" id="PF00381">
    <property type="entry name" value="PTS-HPr"/>
    <property type="match status" value="1"/>
</dbReference>
<keyword evidence="3" id="KW-0963">Cytoplasm</keyword>
<dbReference type="InterPro" id="IPR050399">
    <property type="entry name" value="HPr"/>
</dbReference>
<protein>
    <submittedName>
        <fullName evidence="6">Phosphocarrier protein HPr</fullName>
        <ecNumber evidence="6">2.7.11.-</ecNumber>
    </submittedName>
</protein>
<gene>
    <name evidence="6" type="primary">ptsH_2</name>
    <name evidence="6" type="ORF">NCTC13093_01989</name>
</gene>
<evidence type="ECO:0000256" key="2">
    <source>
        <dbReference type="ARBA" id="ARBA00010736"/>
    </source>
</evidence>
<dbReference type="EMBL" id="UAPV01000001">
    <property type="protein sequence ID" value="SPT70573.1"/>
    <property type="molecule type" value="Genomic_DNA"/>
</dbReference>
<keyword evidence="7" id="KW-1185">Reference proteome</keyword>
<dbReference type="CDD" id="cd00367">
    <property type="entry name" value="PTS-HPr_like"/>
    <property type="match status" value="1"/>
</dbReference>
<keyword evidence="4" id="KW-0598">Phosphotransferase system</keyword>
<dbReference type="NCBIfam" id="TIGR01003">
    <property type="entry name" value="PTS_HPr_family"/>
    <property type="match status" value="1"/>
</dbReference>
<comment type="subcellular location">
    <subcellularLocation>
        <location evidence="1">Cytoplasm</location>
    </subcellularLocation>
</comment>
<name>A0A2X0V2H8_9GAMM</name>
<dbReference type="PROSITE" id="PS51350">
    <property type="entry name" value="PTS_HPR_DOM"/>
    <property type="match status" value="1"/>
</dbReference>
<feature type="domain" description="HPr" evidence="5">
    <location>
        <begin position="1"/>
        <end position="85"/>
    </location>
</feature>
<dbReference type="GO" id="GO:0005737">
    <property type="term" value="C:cytoplasm"/>
    <property type="evidence" value="ECO:0007669"/>
    <property type="project" value="UniProtKB-SubCell"/>
</dbReference>
<keyword evidence="6" id="KW-0808">Transferase</keyword>